<organism evidence="2 3">
    <name type="scientific">Albula glossodonta</name>
    <name type="common">roundjaw bonefish</name>
    <dbReference type="NCBI Taxonomy" id="121402"/>
    <lineage>
        <taxon>Eukaryota</taxon>
        <taxon>Metazoa</taxon>
        <taxon>Chordata</taxon>
        <taxon>Craniata</taxon>
        <taxon>Vertebrata</taxon>
        <taxon>Euteleostomi</taxon>
        <taxon>Actinopterygii</taxon>
        <taxon>Neopterygii</taxon>
        <taxon>Teleostei</taxon>
        <taxon>Albuliformes</taxon>
        <taxon>Albulidae</taxon>
        <taxon>Albula</taxon>
    </lineage>
</organism>
<keyword evidence="3" id="KW-1185">Reference proteome</keyword>
<dbReference type="PANTHER" id="PTHR31022:SF5">
    <property type="entry name" value="CENTRIOLE, CILIA AND SPINDLE-ASSOCIATED PROTEIN-RELATED"/>
    <property type="match status" value="1"/>
</dbReference>
<proteinExistence type="predicted"/>
<feature type="region of interest" description="Disordered" evidence="1">
    <location>
        <begin position="45"/>
        <end position="172"/>
    </location>
</feature>
<comment type="caution">
    <text evidence="2">The sequence shown here is derived from an EMBL/GenBank/DDBJ whole genome shotgun (WGS) entry which is preliminary data.</text>
</comment>
<evidence type="ECO:0000313" key="3">
    <source>
        <dbReference type="Proteomes" id="UP000824540"/>
    </source>
</evidence>
<sequence length="263" mass="30315">MVTKKLRTEYMKKFKDPKWETYSKCYEDLVKYRLSRKMLEQSHNPFFWGGWETDSESSGRSTPQNKNKVSPLSTKEETLPKETLEQEEEESKDASEPTAPAPEPEPEADAPPADENVGGDYLNRDRGEGSHARGSESAQNGCAAIKPHRLRKPKQVRARKEPRQTTETDGVDRHPFALYGWAEQHADMAGKKTHNVRPAASTKEIHASALRAKTRREIEKQMKTLDRRRVRSADLEKIHKTKPVPDYNPWMSEYMRCFSTRSR</sequence>
<dbReference type="GO" id="GO:0005814">
    <property type="term" value="C:centriole"/>
    <property type="evidence" value="ECO:0007669"/>
    <property type="project" value="TreeGrafter"/>
</dbReference>
<dbReference type="Proteomes" id="UP000824540">
    <property type="component" value="Unassembled WGS sequence"/>
</dbReference>
<evidence type="ECO:0008006" key="4">
    <source>
        <dbReference type="Google" id="ProtNLM"/>
    </source>
</evidence>
<dbReference type="GO" id="GO:0036064">
    <property type="term" value="C:ciliary basal body"/>
    <property type="evidence" value="ECO:0007669"/>
    <property type="project" value="TreeGrafter"/>
</dbReference>
<feature type="compositionally biased region" description="Polar residues" evidence="1">
    <location>
        <begin position="56"/>
        <end position="71"/>
    </location>
</feature>
<dbReference type="GO" id="GO:0008017">
    <property type="term" value="F:microtubule binding"/>
    <property type="evidence" value="ECO:0007669"/>
    <property type="project" value="TreeGrafter"/>
</dbReference>
<feature type="compositionally biased region" description="Basic and acidic residues" evidence="1">
    <location>
        <begin position="158"/>
        <end position="172"/>
    </location>
</feature>
<dbReference type="GO" id="GO:0005819">
    <property type="term" value="C:spindle"/>
    <property type="evidence" value="ECO:0007669"/>
    <property type="project" value="TreeGrafter"/>
</dbReference>
<dbReference type="InterPro" id="IPR029774">
    <property type="entry name" value="CSAP"/>
</dbReference>
<feature type="compositionally biased region" description="Basic residues" evidence="1">
    <location>
        <begin position="146"/>
        <end position="157"/>
    </location>
</feature>
<dbReference type="Pfam" id="PF15748">
    <property type="entry name" value="CCSAP"/>
    <property type="match status" value="1"/>
</dbReference>
<feature type="compositionally biased region" description="Basic and acidic residues" evidence="1">
    <location>
        <begin position="122"/>
        <end position="134"/>
    </location>
</feature>
<dbReference type="GO" id="GO:0035869">
    <property type="term" value="C:ciliary transition zone"/>
    <property type="evidence" value="ECO:0007669"/>
    <property type="project" value="TreeGrafter"/>
</dbReference>
<evidence type="ECO:0000256" key="1">
    <source>
        <dbReference type="SAM" id="MobiDB-lite"/>
    </source>
</evidence>
<accession>A0A8T2P3Y5</accession>
<dbReference type="GO" id="GO:1901673">
    <property type="term" value="P:regulation of mitotic spindle assembly"/>
    <property type="evidence" value="ECO:0007669"/>
    <property type="project" value="TreeGrafter"/>
</dbReference>
<gene>
    <name evidence="2" type="ORF">JZ751_011011</name>
</gene>
<dbReference type="EMBL" id="JAFBMS010000020">
    <property type="protein sequence ID" value="KAG9344342.1"/>
    <property type="molecule type" value="Genomic_DNA"/>
</dbReference>
<protein>
    <recommendedName>
        <fullName evidence="4">Centriole, cilia and spindle-associated protein</fullName>
    </recommendedName>
</protein>
<name>A0A8T2P3Y5_9TELE</name>
<reference evidence="2" key="1">
    <citation type="thesis" date="2021" institute="BYU ScholarsArchive" country="Provo, UT, USA">
        <title>Applications of and Algorithms for Genome Assembly and Genomic Analyses with an Emphasis on Marine Teleosts.</title>
        <authorList>
            <person name="Pickett B.D."/>
        </authorList>
    </citation>
    <scope>NUCLEOTIDE SEQUENCE</scope>
    <source>
        <strain evidence="2">HI-2016</strain>
    </source>
</reference>
<evidence type="ECO:0000313" key="2">
    <source>
        <dbReference type="EMBL" id="KAG9344342.1"/>
    </source>
</evidence>
<dbReference type="OrthoDB" id="6616361at2759"/>
<feature type="compositionally biased region" description="Basic and acidic residues" evidence="1">
    <location>
        <begin position="74"/>
        <end position="84"/>
    </location>
</feature>
<dbReference type="PANTHER" id="PTHR31022">
    <property type="entry name" value="CENTRIOLE, CILIA AND SPINDLE-ASSOCIATED PROTEIN"/>
    <property type="match status" value="1"/>
</dbReference>
<dbReference type="AlphaFoldDB" id="A0A8T2P3Y5"/>